<evidence type="ECO:0000259" key="12">
    <source>
        <dbReference type="PROSITE" id="PS50885"/>
    </source>
</evidence>
<evidence type="ECO:0000256" key="3">
    <source>
        <dbReference type="ARBA" id="ARBA00012438"/>
    </source>
</evidence>
<dbReference type="SMART" id="SM00388">
    <property type="entry name" value="HisKA"/>
    <property type="match status" value="1"/>
</dbReference>
<dbReference type="InterPro" id="IPR036890">
    <property type="entry name" value="HATPase_C_sf"/>
</dbReference>
<dbReference type="CDD" id="cd00082">
    <property type="entry name" value="HisKA"/>
    <property type="match status" value="1"/>
</dbReference>
<keyword evidence="10" id="KW-0472">Membrane</keyword>
<evidence type="ECO:0000256" key="2">
    <source>
        <dbReference type="ARBA" id="ARBA00004370"/>
    </source>
</evidence>
<dbReference type="GO" id="GO:0005524">
    <property type="term" value="F:ATP binding"/>
    <property type="evidence" value="ECO:0007669"/>
    <property type="project" value="UniProtKB-KW"/>
</dbReference>
<keyword evidence="5" id="KW-0808">Transferase</keyword>
<dbReference type="GO" id="GO:0000155">
    <property type="term" value="F:phosphorelay sensor kinase activity"/>
    <property type="evidence" value="ECO:0007669"/>
    <property type="project" value="InterPro"/>
</dbReference>
<keyword evidence="10" id="KW-1133">Transmembrane helix</keyword>
<feature type="transmembrane region" description="Helical" evidence="10">
    <location>
        <begin position="337"/>
        <end position="358"/>
    </location>
</feature>
<comment type="caution">
    <text evidence="13">The sequence shown here is derived from an EMBL/GenBank/DDBJ whole genome shotgun (WGS) entry which is preliminary data.</text>
</comment>
<dbReference type="PANTHER" id="PTHR43065:SF46">
    <property type="entry name" value="C4-DICARBOXYLATE TRANSPORT SENSOR PROTEIN DCTB"/>
    <property type="match status" value="1"/>
</dbReference>
<keyword evidence="14" id="KW-1185">Reference proteome</keyword>
<dbReference type="AlphaFoldDB" id="A0AAD3P0G1"/>
<organism evidence="13 14">
    <name type="scientific">Paracoccus kondratievae</name>
    <dbReference type="NCBI Taxonomy" id="135740"/>
    <lineage>
        <taxon>Bacteria</taxon>
        <taxon>Pseudomonadati</taxon>
        <taxon>Pseudomonadota</taxon>
        <taxon>Alphaproteobacteria</taxon>
        <taxon>Rhodobacterales</taxon>
        <taxon>Paracoccaceae</taxon>
        <taxon>Paracoccus</taxon>
    </lineage>
</organism>
<dbReference type="InterPro" id="IPR036097">
    <property type="entry name" value="HisK_dim/P_sf"/>
</dbReference>
<dbReference type="InterPro" id="IPR003594">
    <property type="entry name" value="HATPase_dom"/>
</dbReference>
<protein>
    <recommendedName>
        <fullName evidence="3">histidine kinase</fullName>
        <ecNumber evidence="3">2.7.13.3</ecNumber>
    </recommendedName>
</protein>
<evidence type="ECO:0000256" key="4">
    <source>
        <dbReference type="ARBA" id="ARBA00022553"/>
    </source>
</evidence>
<reference evidence="13" key="1">
    <citation type="journal article" date="2014" name="Int. J. Syst. Evol. Microbiol.">
        <title>Complete genome sequence of Corynebacterium casei LMG S-19264T (=DSM 44701T), isolated from a smear-ripened cheese.</title>
        <authorList>
            <consortium name="US DOE Joint Genome Institute (JGI-PGF)"/>
            <person name="Walter F."/>
            <person name="Albersmeier A."/>
            <person name="Kalinowski J."/>
            <person name="Ruckert C."/>
        </authorList>
    </citation>
    <scope>NUCLEOTIDE SEQUENCE</scope>
    <source>
        <strain evidence="13">VKM B-2222</strain>
    </source>
</reference>
<dbReference type="PROSITE" id="PS50109">
    <property type="entry name" value="HIS_KIN"/>
    <property type="match status" value="1"/>
</dbReference>
<comment type="subcellular location">
    <subcellularLocation>
        <location evidence="2">Membrane</location>
    </subcellularLocation>
</comment>
<proteinExistence type="predicted"/>
<dbReference type="InterPro" id="IPR004358">
    <property type="entry name" value="Sig_transdc_His_kin-like_C"/>
</dbReference>
<evidence type="ECO:0000256" key="6">
    <source>
        <dbReference type="ARBA" id="ARBA00022741"/>
    </source>
</evidence>
<dbReference type="Gene3D" id="6.10.340.10">
    <property type="match status" value="1"/>
</dbReference>
<keyword evidence="8" id="KW-0067">ATP-binding</keyword>
<dbReference type="SUPFAM" id="SSF47384">
    <property type="entry name" value="Homodimeric domain of signal transducing histidine kinase"/>
    <property type="match status" value="1"/>
</dbReference>
<dbReference type="SUPFAM" id="SSF55874">
    <property type="entry name" value="ATPase domain of HSP90 chaperone/DNA topoisomerase II/histidine kinase"/>
    <property type="match status" value="1"/>
</dbReference>
<dbReference type="EC" id="2.7.13.3" evidence="3"/>
<keyword evidence="6" id="KW-0547">Nucleotide-binding</keyword>
<feature type="domain" description="Histidine kinase" evidence="11">
    <location>
        <begin position="441"/>
        <end position="651"/>
    </location>
</feature>
<sequence>MIRRGSIRGRLMAALVLVVLIAAGVLAVGMVVMLRAERDFRALAQDRIPAVALAGELAEATGELAALAMQLVADPAMPAERMKRAIDGASQGVEGVLSSPLWQAAPERAGTRAEIERAERTLRHSLISFGRISTDLTRRAQLDARVGADLRWIHADVQDQVQGILSDLSFNMDTQLAALTTDTDLAARAGAEQALSRDWLLRDRVQQIGSEAATLTALLLQARSADSLDALEQVGILGRDTLDRLALAQLNLPERVDVRLLLEALERLKASALGAESIFVQQRQRLELHHAAVSELQTAQAALARMQASLTDLGRTERIGAQRRADAAATAILRGSVGLGLVTLLGAVATAVILAIFVHKRILLRIEALSADLTRIARGEDGDPLRPAVSQEDEIAEMARAVEVFRASVHARQRALERLEMTQRELVQAGKMAALGQMSAAISHEINQPLAAVGHRLHNLRAAYPEAYAAIARIEALLERITRTIGHLRRIARRSAHRNMRVMLAEPVRAALELLDHRLRAEGVRVDCVDLEGVAVAGDEILLEQVLLNILGNALDAIDTREDAAQPGLIRIELHGDDPVWLIVRDNGIGLGGQSGQSLTDPFVTTKEPGKGLGLGLSIAFNVMQDMGGHLEIEQHTEGGAEVRLRLNRWSEGGMACPR</sequence>
<dbReference type="Gene3D" id="3.30.565.10">
    <property type="entry name" value="Histidine kinase-like ATPase, C-terminal domain"/>
    <property type="match status" value="1"/>
</dbReference>
<dbReference type="GO" id="GO:0016020">
    <property type="term" value="C:membrane"/>
    <property type="evidence" value="ECO:0007669"/>
    <property type="project" value="UniProtKB-SubCell"/>
</dbReference>
<dbReference type="Pfam" id="PF02518">
    <property type="entry name" value="HATPase_c"/>
    <property type="match status" value="1"/>
</dbReference>
<dbReference type="PANTHER" id="PTHR43065">
    <property type="entry name" value="SENSOR HISTIDINE KINASE"/>
    <property type="match status" value="1"/>
</dbReference>
<feature type="domain" description="HAMP" evidence="12">
    <location>
        <begin position="360"/>
        <end position="414"/>
    </location>
</feature>
<evidence type="ECO:0000256" key="7">
    <source>
        <dbReference type="ARBA" id="ARBA00022777"/>
    </source>
</evidence>
<accession>A0AAD3P0G1</accession>
<dbReference type="RefSeq" id="WP_271179818.1">
    <property type="nucleotide sequence ID" value="NZ_BSFH01000030.1"/>
</dbReference>
<evidence type="ECO:0000256" key="10">
    <source>
        <dbReference type="SAM" id="Phobius"/>
    </source>
</evidence>
<name>A0AAD3P0G1_9RHOB</name>
<keyword evidence="10" id="KW-0812">Transmembrane</keyword>
<evidence type="ECO:0000259" key="11">
    <source>
        <dbReference type="PROSITE" id="PS50109"/>
    </source>
</evidence>
<keyword evidence="4" id="KW-0597">Phosphoprotein</keyword>
<dbReference type="Proteomes" id="UP001143349">
    <property type="component" value="Unassembled WGS sequence"/>
</dbReference>
<evidence type="ECO:0000313" key="13">
    <source>
        <dbReference type="EMBL" id="GLK64715.1"/>
    </source>
</evidence>
<dbReference type="InterPro" id="IPR003660">
    <property type="entry name" value="HAMP_dom"/>
</dbReference>
<dbReference type="InterPro" id="IPR003661">
    <property type="entry name" value="HisK_dim/P_dom"/>
</dbReference>
<dbReference type="InterPro" id="IPR005467">
    <property type="entry name" value="His_kinase_dom"/>
</dbReference>
<evidence type="ECO:0000256" key="5">
    <source>
        <dbReference type="ARBA" id="ARBA00022679"/>
    </source>
</evidence>
<comment type="catalytic activity">
    <reaction evidence="1">
        <text>ATP + protein L-histidine = ADP + protein N-phospho-L-histidine.</text>
        <dbReference type="EC" id="2.7.13.3"/>
    </reaction>
</comment>
<dbReference type="Gene3D" id="1.10.287.130">
    <property type="match status" value="1"/>
</dbReference>
<keyword evidence="7" id="KW-0418">Kinase</keyword>
<evidence type="ECO:0000256" key="8">
    <source>
        <dbReference type="ARBA" id="ARBA00022840"/>
    </source>
</evidence>
<gene>
    <name evidence="13" type="ORF">GCM10017635_21860</name>
</gene>
<dbReference type="PRINTS" id="PR00344">
    <property type="entry name" value="BCTRLSENSOR"/>
</dbReference>
<keyword evidence="9" id="KW-0902">Two-component regulatory system</keyword>
<evidence type="ECO:0000313" key="14">
    <source>
        <dbReference type="Proteomes" id="UP001143349"/>
    </source>
</evidence>
<dbReference type="SMART" id="SM00387">
    <property type="entry name" value="HATPase_c"/>
    <property type="match status" value="1"/>
</dbReference>
<reference evidence="13" key="2">
    <citation type="submission" date="2023-01" db="EMBL/GenBank/DDBJ databases">
        <authorList>
            <person name="Sun Q."/>
            <person name="Evtushenko L."/>
        </authorList>
    </citation>
    <scope>NUCLEOTIDE SEQUENCE</scope>
    <source>
        <strain evidence="13">VKM B-2222</strain>
    </source>
</reference>
<evidence type="ECO:0000256" key="9">
    <source>
        <dbReference type="ARBA" id="ARBA00023012"/>
    </source>
</evidence>
<evidence type="ECO:0000256" key="1">
    <source>
        <dbReference type="ARBA" id="ARBA00000085"/>
    </source>
</evidence>
<dbReference type="PROSITE" id="PS50885">
    <property type="entry name" value="HAMP"/>
    <property type="match status" value="1"/>
</dbReference>
<dbReference type="EMBL" id="BSFH01000030">
    <property type="protein sequence ID" value="GLK64715.1"/>
    <property type="molecule type" value="Genomic_DNA"/>
</dbReference>